<comment type="subcellular location">
    <subcellularLocation>
        <location evidence="1">Membrane</location>
        <topology evidence="1">Multi-pass membrane protein</topology>
    </subcellularLocation>
</comment>
<feature type="transmembrane region" description="Helical" evidence="6">
    <location>
        <begin position="316"/>
        <end position="341"/>
    </location>
</feature>
<reference evidence="7" key="1">
    <citation type="journal article" date="2020" name="Stud. Mycol.">
        <title>101 Dothideomycetes genomes: a test case for predicting lifestyles and emergence of pathogens.</title>
        <authorList>
            <person name="Haridas S."/>
            <person name="Albert R."/>
            <person name="Binder M."/>
            <person name="Bloem J."/>
            <person name="Labutti K."/>
            <person name="Salamov A."/>
            <person name="Andreopoulos B."/>
            <person name="Baker S."/>
            <person name="Barry K."/>
            <person name="Bills G."/>
            <person name="Bluhm B."/>
            <person name="Cannon C."/>
            <person name="Castanera R."/>
            <person name="Culley D."/>
            <person name="Daum C."/>
            <person name="Ezra D."/>
            <person name="Gonzalez J."/>
            <person name="Henrissat B."/>
            <person name="Kuo A."/>
            <person name="Liang C."/>
            <person name="Lipzen A."/>
            <person name="Lutzoni F."/>
            <person name="Magnuson J."/>
            <person name="Mondo S."/>
            <person name="Nolan M."/>
            <person name="Ohm R."/>
            <person name="Pangilinan J."/>
            <person name="Park H.-J."/>
            <person name="Ramirez L."/>
            <person name="Alfaro M."/>
            <person name="Sun H."/>
            <person name="Tritt A."/>
            <person name="Yoshinaga Y."/>
            <person name="Zwiers L.-H."/>
            <person name="Turgeon B."/>
            <person name="Goodwin S."/>
            <person name="Spatafora J."/>
            <person name="Crous P."/>
            <person name="Grigoriev I."/>
        </authorList>
    </citation>
    <scope>NUCLEOTIDE SEQUENCE</scope>
    <source>
        <strain evidence="7">Tuck. ex Michener</strain>
    </source>
</reference>
<feature type="transmembrane region" description="Helical" evidence="6">
    <location>
        <begin position="443"/>
        <end position="463"/>
    </location>
</feature>
<dbReference type="OrthoDB" id="3257095at2759"/>
<dbReference type="PROSITE" id="PS00218">
    <property type="entry name" value="AMINO_ACID_PERMEASE_1"/>
    <property type="match status" value="1"/>
</dbReference>
<feature type="transmembrane region" description="Helical" evidence="6">
    <location>
        <begin position="271"/>
        <end position="296"/>
    </location>
</feature>
<feature type="transmembrane region" description="Helical" evidence="6">
    <location>
        <begin position="72"/>
        <end position="90"/>
    </location>
</feature>
<protein>
    <submittedName>
        <fullName evidence="7">GABA permease</fullName>
    </submittedName>
</protein>
<dbReference type="Proteomes" id="UP000800092">
    <property type="component" value="Unassembled WGS sequence"/>
</dbReference>
<keyword evidence="4 6" id="KW-1133">Transmembrane helix</keyword>
<keyword evidence="2" id="KW-0813">Transport</keyword>
<evidence type="ECO:0000313" key="7">
    <source>
        <dbReference type="EMBL" id="KAF2229558.1"/>
    </source>
</evidence>
<keyword evidence="3 6" id="KW-0812">Transmembrane</keyword>
<feature type="transmembrane region" description="Helical" evidence="6">
    <location>
        <begin position="229"/>
        <end position="250"/>
    </location>
</feature>
<feature type="transmembrane region" description="Helical" evidence="6">
    <location>
        <begin position="475"/>
        <end position="494"/>
    </location>
</feature>
<keyword evidence="8" id="KW-1185">Reference proteome</keyword>
<dbReference type="PANTHER" id="PTHR45649:SF8">
    <property type="entry name" value="PERMEASE, PUTATIVE-RELATED"/>
    <property type="match status" value="1"/>
</dbReference>
<feature type="transmembrane region" description="Helical" evidence="6">
    <location>
        <begin position="36"/>
        <end position="60"/>
    </location>
</feature>
<dbReference type="GO" id="GO:0022857">
    <property type="term" value="F:transmembrane transporter activity"/>
    <property type="evidence" value="ECO:0007669"/>
    <property type="project" value="InterPro"/>
</dbReference>
<feature type="transmembrane region" description="Helical" evidence="6">
    <location>
        <begin position="193"/>
        <end position="209"/>
    </location>
</feature>
<dbReference type="PIRSF" id="PIRSF006060">
    <property type="entry name" value="AA_transporter"/>
    <property type="match status" value="1"/>
</dbReference>
<accession>A0A6A6GVE3</accession>
<evidence type="ECO:0000256" key="6">
    <source>
        <dbReference type="SAM" id="Phobius"/>
    </source>
</evidence>
<dbReference type="EMBL" id="ML991860">
    <property type="protein sequence ID" value="KAF2229558.1"/>
    <property type="molecule type" value="Genomic_DNA"/>
</dbReference>
<dbReference type="Pfam" id="PF13520">
    <property type="entry name" value="AA_permease_2"/>
    <property type="match status" value="1"/>
</dbReference>
<dbReference type="AlphaFoldDB" id="A0A6A6GVE3"/>
<evidence type="ECO:0000313" key="8">
    <source>
        <dbReference type="Proteomes" id="UP000800092"/>
    </source>
</evidence>
<evidence type="ECO:0000256" key="2">
    <source>
        <dbReference type="ARBA" id="ARBA00022448"/>
    </source>
</evidence>
<feature type="transmembrane region" description="Helical" evidence="6">
    <location>
        <begin position="161"/>
        <end position="181"/>
    </location>
</feature>
<feature type="transmembrane region" description="Helical" evidence="6">
    <location>
        <begin position="372"/>
        <end position="392"/>
    </location>
</feature>
<keyword evidence="5 6" id="KW-0472">Membrane</keyword>
<dbReference type="InterPro" id="IPR004840">
    <property type="entry name" value="Amino_acid_permease_CS"/>
</dbReference>
<sequence>MDSKVEPMAERQEIEFSVEDVALEKLGYQRELKRNFGFFGMVGFSFSIVTCWSALSGVLIVGVESGGPPVMIWSWIGVCIVSLSVAYSMAEMCSAYPTAGGQYSWVAILAPPQWSRGLSYVCGWFMLIGICAMGALNNFVFANFILGMANLSHPEYTIERWHTVLVAYALAFFTFGINLFGPSLLNKISKANLIWNIGSFLVIVIVILACNDHKQSAGFVFGDFQNFSGFNPAYAAIIGTIQSAFGMCCYDAPAHMTEEMLRPRKQAPQAIVLSVWLGAITGLIFLIACCFCIGDIETTASSTTGVPLIQIFYNSTGSVPAACVLVSLIVIVDVVCGNMLLAEGSRSIYAFARDDGLPFSAFFSKVNSKLQIPVNAMALTLFVQIVLNSIYFGTITGFNTVVTIATEGFYVSYAMPLFARVVSRMLGQKHDLEGPWSLGRYGLPLNVIGLLFLLYAIITFNFPSLYPVTSENMNYTSAAVGVIMFISLVTWITTGRKHYTGPGKNAPVGSCCAQVLGKEGEKIEEQPGFSI</sequence>
<evidence type="ECO:0000256" key="1">
    <source>
        <dbReference type="ARBA" id="ARBA00004141"/>
    </source>
</evidence>
<organism evidence="7 8">
    <name type="scientific">Viridothelium virens</name>
    <name type="common">Speckled blister lichen</name>
    <name type="synonym">Trypethelium virens</name>
    <dbReference type="NCBI Taxonomy" id="1048519"/>
    <lineage>
        <taxon>Eukaryota</taxon>
        <taxon>Fungi</taxon>
        <taxon>Dikarya</taxon>
        <taxon>Ascomycota</taxon>
        <taxon>Pezizomycotina</taxon>
        <taxon>Dothideomycetes</taxon>
        <taxon>Dothideomycetes incertae sedis</taxon>
        <taxon>Trypetheliales</taxon>
        <taxon>Trypetheliaceae</taxon>
        <taxon>Viridothelium</taxon>
    </lineage>
</organism>
<dbReference type="GO" id="GO:0006865">
    <property type="term" value="P:amino acid transport"/>
    <property type="evidence" value="ECO:0007669"/>
    <property type="project" value="InterPro"/>
</dbReference>
<feature type="transmembrane region" description="Helical" evidence="6">
    <location>
        <begin position="118"/>
        <end position="141"/>
    </location>
</feature>
<dbReference type="Gene3D" id="1.20.1740.10">
    <property type="entry name" value="Amino acid/polyamine transporter I"/>
    <property type="match status" value="1"/>
</dbReference>
<proteinExistence type="predicted"/>
<dbReference type="GO" id="GO:0016020">
    <property type="term" value="C:membrane"/>
    <property type="evidence" value="ECO:0007669"/>
    <property type="project" value="UniProtKB-SubCell"/>
</dbReference>
<evidence type="ECO:0000256" key="3">
    <source>
        <dbReference type="ARBA" id="ARBA00022692"/>
    </source>
</evidence>
<dbReference type="InterPro" id="IPR002293">
    <property type="entry name" value="AA/rel_permease1"/>
</dbReference>
<gene>
    <name evidence="7" type="ORF">EV356DRAFT_510746</name>
</gene>
<feature type="transmembrane region" description="Helical" evidence="6">
    <location>
        <begin position="398"/>
        <end position="422"/>
    </location>
</feature>
<evidence type="ECO:0000256" key="4">
    <source>
        <dbReference type="ARBA" id="ARBA00022989"/>
    </source>
</evidence>
<name>A0A6A6GVE3_VIRVR</name>
<evidence type="ECO:0000256" key="5">
    <source>
        <dbReference type="ARBA" id="ARBA00023136"/>
    </source>
</evidence>
<dbReference type="PANTHER" id="PTHR45649">
    <property type="entry name" value="AMINO-ACID PERMEASE BAT1"/>
    <property type="match status" value="1"/>
</dbReference>